<dbReference type="Gene3D" id="3.40.50.200">
    <property type="entry name" value="Peptidase S8/S53 domain"/>
    <property type="match status" value="1"/>
</dbReference>
<evidence type="ECO:0000313" key="8">
    <source>
        <dbReference type="Proteomes" id="UP001596122"/>
    </source>
</evidence>
<dbReference type="Proteomes" id="UP001596122">
    <property type="component" value="Unassembled WGS sequence"/>
</dbReference>
<sequence>MAVVKVLLEVEAPDQPVGFELFESATESLVAADRAARPALDRVAGLGVELDEPLPPVPMFGTRDGSAPWGGAPAGSLRAFAGPETNADLAATSVVVAAEVNSSQLAELRDREGVTVWPNSPVTLDHHEHDDAVDLARSRPGLDCRPFRDAVDLEVVRAMLGVHRAWWDGYRGQNVAVGIIDEGVNGVVYPVVGGFARPNAARQPGAAPITSHGSMCAADVLVAAPAARLYDYPFLGVANSGGVLTMFQAVLDQRRLDGTPHLTTNSYGYTGIPPVADFPNHEVHDPQHPVHRKVREVVASGAACLFAAGNCGADCPSGACHSSGIGPGRSIHASNSLAEVITVAAVNTRHERIGYSSQGPGMFHAEKPDLASYSHFFGNFGPDRPGGTSSNPFDNGTSAATPVAAGVAALLLSAAPGLTPDGLRDALYAGLTNVTGAAWDAGYGRGIVNAAASYSSLVR</sequence>
<dbReference type="EMBL" id="JBHSLD010000007">
    <property type="protein sequence ID" value="MFC5380867.1"/>
    <property type="molecule type" value="Genomic_DNA"/>
</dbReference>
<dbReference type="PANTHER" id="PTHR43806:SF11">
    <property type="entry name" value="CEREVISIN-RELATED"/>
    <property type="match status" value="1"/>
</dbReference>
<dbReference type="PRINTS" id="PR00723">
    <property type="entry name" value="SUBTILISIN"/>
</dbReference>
<keyword evidence="8" id="KW-1185">Reference proteome</keyword>
<feature type="active site" description="Charge relay system" evidence="5">
    <location>
        <position position="181"/>
    </location>
</feature>
<protein>
    <submittedName>
        <fullName evidence="7">S8 family serine peptidase</fullName>
    </submittedName>
</protein>
<evidence type="ECO:0000256" key="2">
    <source>
        <dbReference type="ARBA" id="ARBA00022670"/>
    </source>
</evidence>
<proteinExistence type="inferred from homology"/>
<evidence type="ECO:0000256" key="3">
    <source>
        <dbReference type="ARBA" id="ARBA00022801"/>
    </source>
</evidence>
<evidence type="ECO:0000259" key="6">
    <source>
        <dbReference type="Pfam" id="PF00082"/>
    </source>
</evidence>
<evidence type="ECO:0000256" key="1">
    <source>
        <dbReference type="ARBA" id="ARBA00011073"/>
    </source>
</evidence>
<dbReference type="PROSITE" id="PS51892">
    <property type="entry name" value="SUBTILASE"/>
    <property type="match status" value="1"/>
</dbReference>
<dbReference type="InterPro" id="IPR023828">
    <property type="entry name" value="Peptidase_S8_Ser-AS"/>
</dbReference>
<dbReference type="InterPro" id="IPR015500">
    <property type="entry name" value="Peptidase_S8_subtilisin-rel"/>
</dbReference>
<dbReference type="InterPro" id="IPR050131">
    <property type="entry name" value="Peptidase_S8_subtilisin-like"/>
</dbReference>
<evidence type="ECO:0000256" key="4">
    <source>
        <dbReference type="ARBA" id="ARBA00022825"/>
    </source>
</evidence>
<dbReference type="PROSITE" id="PS00138">
    <property type="entry name" value="SUBTILASE_SER"/>
    <property type="match status" value="1"/>
</dbReference>
<organism evidence="7 8">
    <name type="scientific">Aquipuribacter nitratireducens</name>
    <dbReference type="NCBI Taxonomy" id="650104"/>
    <lineage>
        <taxon>Bacteria</taxon>
        <taxon>Bacillati</taxon>
        <taxon>Actinomycetota</taxon>
        <taxon>Actinomycetes</taxon>
        <taxon>Micrococcales</taxon>
        <taxon>Intrasporangiaceae</taxon>
        <taxon>Aquipuribacter</taxon>
    </lineage>
</organism>
<keyword evidence="3 5" id="KW-0378">Hydrolase</keyword>
<comment type="caution">
    <text evidence="7">The sequence shown here is derived from an EMBL/GenBank/DDBJ whole genome shotgun (WGS) entry which is preliminary data.</text>
</comment>
<accession>A0ABW0GMG5</accession>
<comment type="similarity">
    <text evidence="1 5">Belongs to the peptidase S8 family.</text>
</comment>
<keyword evidence="2 5" id="KW-0645">Protease</keyword>
<dbReference type="RefSeq" id="WP_340267505.1">
    <property type="nucleotide sequence ID" value="NZ_JBBEOG010000002.1"/>
</dbReference>
<dbReference type="InterPro" id="IPR000209">
    <property type="entry name" value="Peptidase_S8/S53_dom"/>
</dbReference>
<evidence type="ECO:0000313" key="7">
    <source>
        <dbReference type="EMBL" id="MFC5380867.1"/>
    </source>
</evidence>
<dbReference type="InterPro" id="IPR036852">
    <property type="entry name" value="Peptidase_S8/S53_dom_sf"/>
</dbReference>
<evidence type="ECO:0000256" key="5">
    <source>
        <dbReference type="PROSITE-ProRule" id="PRU01240"/>
    </source>
</evidence>
<feature type="domain" description="Peptidase S8/S53" evidence="6">
    <location>
        <begin position="172"/>
        <end position="446"/>
    </location>
</feature>
<name>A0ABW0GMG5_9MICO</name>
<feature type="active site" description="Charge relay system" evidence="5">
    <location>
        <position position="212"/>
    </location>
</feature>
<dbReference type="Pfam" id="PF00082">
    <property type="entry name" value="Peptidase_S8"/>
    <property type="match status" value="1"/>
</dbReference>
<dbReference type="PANTHER" id="PTHR43806">
    <property type="entry name" value="PEPTIDASE S8"/>
    <property type="match status" value="1"/>
</dbReference>
<keyword evidence="4 5" id="KW-0720">Serine protease</keyword>
<reference evidence="8" key="1">
    <citation type="journal article" date="2019" name="Int. J. Syst. Evol. Microbiol.">
        <title>The Global Catalogue of Microorganisms (GCM) 10K type strain sequencing project: providing services to taxonomists for standard genome sequencing and annotation.</title>
        <authorList>
            <consortium name="The Broad Institute Genomics Platform"/>
            <consortium name="The Broad Institute Genome Sequencing Center for Infectious Disease"/>
            <person name="Wu L."/>
            <person name="Ma J."/>
        </authorList>
    </citation>
    <scope>NUCLEOTIDE SEQUENCE [LARGE SCALE GENOMIC DNA]</scope>
    <source>
        <strain evidence="8">CCUG 43114</strain>
    </source>
</reference>
<gene>
    <name evidence="7" type="ORF">ACFPJ6_08700</name>
</gene>
<feature type="active site" description="Charge relay system" evidence="5">
    <location>
        <position position="398"/>
    </location>
</feature>
<dbReference type="SUPFAM" id="SSF52743">
    <property type="entry name" value="Subtilisin-like"/>
    <property type="match status" value="1"/>
</dbReference>